<protein>
    <submittedName>
        <fullName evidence="1">Uncharacterized protein</fullName>
    </submittedName>
</protein>
<reference evidence="1 2" key="1">
    <citation type="submission" date="2019-02" db="EMBL/GenBank/DDBJ databases">
        <title>Genomic Encyclopedia of Type Strains, Phase IV (KMG-IV): sequencing the most valuable type-strain genomes for metagenomic binning, comparative biology and taxonomic classification.</title>
        <authorList>
            <person name="Goeker M."/>
        </authorList>
    </citation>
    <scope>NUCLEOTIDE SEQUENCE [LARGE SCALE GENOMIC DNA]</scope>
    <source>
        <strain evidence="1 2">DSM 23814</strain>
    </source>
</reference>
<evidence type="ECO:0000313" key="1">
    <source>
        <dbReference type="EMBL" id="RZT94261.1"/>
    </source>
</evidence>
<dbReference type="AlphaFoldDB" id="A0A4Q7VBP0"/>
<organism evidence="1 2">
    <name type="scientific">Advenella incenata</name>
    <dbReference type="NCBI Taxonomy" id="267800"/>
    <lineage>
        <taxon>Bacteria</taxon>
        <taxon>Pseudomonadati</taxon>
        <taxon>Pseudomonadota</taxon>
        <taxon>Betaproteobacteria</taxon>
        <taxon>Burkholderiales</taxon>
        <taxon>Alcaligenaceae</taxon>
    </lineage>
</organism>
<dbReference type="EMBL" id="SHKO01000002">
    <property type="protein sequence ID" value="RZT94261.1"/>
    <property type="molecule type" value="Genomic_DNA"/>
</dbReference>
<evidence type="ECO:0000313" key="2">
    <source>
        <dbReference type="Proteomes" id="UP000293398"/>
    </source>
</evidence>
<name>A0A4Q7VBP0_9BURK</name>
<dbReference type="OrthoDB" id="8687189at2"/>
<proteinExistence type="predicted"/>
<keyword evidence="2" id="KW-1185">Reference proteome</keyword>
<comment type="caution">
    <text evidence="1">The sequence shown here is derived from an EMBL/GenBank/DDBJ whole genome shotgun (WGS) entry which is preliminary data.</text>
</comment>
<sequence>MKMFSIYSGQEPEDLNAVHTNVLVCNACAASETSAFEDADEMIEVSCDPGYEDRCKLCGKTFEQEIEEHAALRTR</sequence>
<accession>A0A4Q7VBP0</accession>
<dbReference type="RefSeq" id="WP_130304240.1">
    <property type="nucleotide sequence ID" value="NZ_SHKO01000002.1"/>
</dbReference>
<gene>
    <name evidence="1" type="ORF">EV681_2679</name>
</gene>
<dbReference type="Proteomes" id="UP000293398">
    <property type="component" value="Unassembled WGS sequence"/>
</dbReference>